<dbReference type="EMBL" id="CAJNNW010023388">
    <property type="protein sequence ID" value="CAE8670618.1"/>
    <property type="molecule type" value="Genomic_DNA"/>
</dbReference>
<evidence type="ECO:0000313" key="2">
    <source>
        <dbReference type="Proteomes" id="UP000626109"/>
    </source>
</evidence>
<proteinExistence type="predicted"/>
<gene>
    <name evidence="1" type="ORF">PGLA2088_LOCUS17516</name>
</gene>
<name>A0A813JA60_POLGL</name>
<evidence type="ECO:0000313" key="1">
    <source>
        <dbReference type="EMBL" id="CAE8670618.1"/>
    </source>
</evidence>
<sequence>MPTKACGPSPKGSCLHVVDSGCASVSQDLFLAFFGRHSGCSEEYFCGPGQLCAQQHHGNAFFCSCCCLAVCLLTVRRDFLCLSARISGFGIFEMWVCECPEPGR</sequence>
<reference evidence="1" key="1">
    <citation type="submission" date="2021-02" db="EMBL/GenBank/DDBJ databases">
        <authorList>
            <person name="Dougan E. K."/>
            <person name="Rhodes N."/>
            <person name="Thang M."/>
            <person name="Chan C."/>
        </authorList>
    </citation>
    <scope>NUCLEOTIDE SEQUENCE</scope>
</reference>
<dbReference type="AlphaFoldDB" id="A0A813JA60"/>
<protein>
    <submittedName>
        <fullName evidence="1">Uncharacterized protein</fullName>
    </submittedName>
</protein>
<accession>A0A813JA60</accession>
<comment type="caution">
    <text evidence="1">The sequence shown here is derived from an EMBL/GenBank/DDBJ whole genome shotgun (WGS) entry which is preliminary data.</text>
</comment>
<organism evidence="1 2">
    <name type="scientific">Polarella glacialis</name>
    <name type="common">Dinoflagellate</name>
    <dbReference type="NCBI Taxonomy" id="89957"/>
    <lineage>
        <taxon>Eukaryota</taxon>
        <taxon>Sar</taxon>
        <taxon>Alveolata</taxon>
        <taxon>Dinophyceae</taxon>
        <taxon>Suessiales</taxon>
        <taxon>Suessiaceae</taxon>
        <taxon>Polarella</taxon>
    </lineage>
</organism>
<dbReference type="Proteomes" id="UP000626109">
    <property type="component" value="Unassembled WGS sequence"/>
</dbReference>